<keyword evidence="1" id="KW-1133">Transmembrane helix</keyword>
<keyword evidence="1" id="KW-0812">Transmembrane</keyword>
<organism evidence="2">
    <name type="scientific">Geobacter sp. (strain M21)</name>
    <dbReference type="NCBI Taxonomy" id="443144"/>
    <lineage>
        <taxon>Bacteria</taxon>
        <taxon>Pseudomonadati</taxon>
        <taxon>Thermodesulfobacteriota</taxon>
        <taxon>Desulfuromonadia</taxon>
        <taxon>Geobacterales</taxon>
        <taxon>Geobacteraceae</taxon>
        <taxon>Geobacter</taxon>
    </lineage>
</organism>
<accession>C6E6R8</accession>
<gene>
    <name evidence="2" type="ordered locus">GM21_3675</name>
</gene>
<evidence type="ECO:0000313" key="2">
    <source>
        <dbReference type="EMBL" id="ACT19696.1"/>
    </source>
</evidence>
<reference evidence="2" key="1">
    <citation type="submission" date="2009-07" db="EMBL/GenBank/DDBJ databases">
        <title>Complete sequence of Geobacter sp. M21.</title>
        <authorList>
            <consortium name="US DOE Joint Genome Institute"/>
            <person name="Lucas S."/>
            <person name="Copeland A."/>
            <person name="Lapidus A."/>
            <person name="Glavina del Rio T."/>
            <person name="Dalin E."/>
            <person name="Tice H."/>
            <person name="Bruce D."/>
            <person name="Goodwin L."/>
            <person name="Pitluck S."/>
            <person name="Saunders E."/>
            <person name="Brettin T."/>
            <person name="Detter J.C."/>
            <person name="Han C."/>
            <person name="Larimer F."/>
            <person name="Land M."/>
            <person name="Hauser L."/>
            <person name="Kyrpides N."/>
            <person name="Ovchinnikova G."/>
            <person name="Lovley D."/>
        </authorList>
    </citation>
    <scope>NUCLEOTIDE SEQUENCE [LARGE SCALE GENOMIC DNA]</scope>
    <source>
        <strain evidence="2">M21</strain>
    </source>
</reference>
<dbReference type="EMBL" id="CP001661">
    <property type="protein sequence ID" value="ACT19696.1"/>
    <property type="molecule type" value="Genomic_DNA"/>
</dbReference>
<feature type="transmembrane region" description="Helical" evidence="1">
    <location>
        <begin position="20"/>
        <end position="42"/>
    </location>
</feature>
<evidence type="ECO:0000256" key="1">
    <source>
        <dbReference type="SAM" id="Phobius"/>
    </source>
</evidence>
<dbReference type="KEGG" id="gem:GM21_3675"/>
<proteinExistence type="predicted"/>
<protein>
    <submittedName>
        <fullName evidence="2">Uncharacterized protein</fullName>
    </submittedName>
</protein>
<dbReference type="HOGENOM" id="CLU_2154760_0_0_7"/>
<dbReference type="AlphaFoldDB" id="C6E6R8"/>
<keyword evidence="1" id="KW-0472">Membrane</keyword>
<sequence length="111" mass="12334">MTPEQIAALTAISTIVAKIGTWPIGSIVAAVVFGPWVVMGFISRGMEKRHEAAIKMYEENVKLVLAYEKVAEGLQDIIVLSTQTMTQVKDRIDANLYCPVMRKDPKVEKQL</sequence>
<name>C6E6R8_GEOSM</name>
<dbReference type="STRING" id="443144.GM21_3675"/>
<dbReference type="OrthoDB" id="5516585at2"/>